<dbReference type="EMBL" id="JAGETM010000029">
    <property type="protein sequence ID" value="MBO1997508.1"/>
    <property type="molecule type" value="Genomic_DNA"/>
</dbReference>
<reference evidence="1" key="1">
    <citation type="submission" date="2021-03" db="EMBL/GenBank/DDBJ databases">
        <title>Molecular epidemiology and mechanisms of colistin and carbapenem resistance in Enterobacteriaceae from clinical isolates, the environment and porcine samples in Pretoria, South Africa.</title>
        <authorList>
            <person name="Bogoshi D."/>
            <person name="Mbelle N.M."/>
            <person name="Naidoo V."/>
            <person name="Osei Sekyere J."/>
        </authorList>
    </citation>
    <scope>NUCLEOTIDE SEQUENCE</scope>
    <source>
        <strain evidence="1">C027</strain>
    </source>
</reference>
<comment type="caution">
    <text evidence="1">The sequence shown here is derived from an EMBL/GenBank/DDBJ whole genome shotgun (WGS) entry which is preliminary data.</text>
</comment>
<protein>
    <submittedName>
        <fullName evidence="1">Uncharacterized protein</fullName>
    </submittedName>
</protein>
<dbReference type="AntiFam" id="ANF00142">
    <property type="entry name" value="Shadow ORF (opposite yadG)"/>
</dbReference>
<gene>
    <name evidence="1" type="ORF">J4730_15710</name>
</gene>
<sequence length="115" mass="12673">MVQFATQHHFHQLNLRQLAGLTAAHKCAVTQHGDAVADRIDLVEKMGDEDQADAVIPELAHQGEQHLHLPGIEAGGGLVEDQHLGRQVDGPTDSDDLLHRHRKAVQRLAHVEEKP</sequence>
<accession>A0A939SUU6</accession>
<evidence type="ECO:0000313" key="2">
    <source>
        <dbReference type="Proteomes" id="UP000664002"/>
    </source>
</evidence>
<evidence type="ECO:0000313" key="1">
    <source>
        <dbReference type="EMBL" id="MBO1997508.1"/>
    </source>
</evidence>
<dbReference type="Proteomes" id="UP000664002">
    <property type="component" value="Unassembled WGS sequence"/>
</dbReference>
<proteinExistence type="predicted"/>
<dbReference type="AntiFam" id="ANF00095">
    <property type="entry name" value="Shadow ORF (opposite ABC transporters)"/>
</dbReference>
<organism evidence="1 2">
    <name type="scientific">Klebsiella pneumoniae</name>
    <dbReference type="NCBI Taxonomy" id="573"/>
    <lineage>
        <taxon>Bacteria</taxon>
        <taxon>Pseudomonadati</taxon>
        <taxon>Pseudomonadota</taxon>
        <taxon>Gammaproteobacteria</taxon>
        <taxon>Enterobacterales</taxon>
        <taxon>Enterobacteriaceae</taxon>
        <taxon>Klebsiella/Raoultella group</taxon>
        <taxon>Klebsiella</taxon>
        <taxon>Klebsiella pneumoniae complex</taxon>
    </lineage>
</organism>
<dbReference type="AlphaFoldDB" id="A0A939SUU6"/>
<name>A0A939SUU6_KLEPN</name>